<feature type="compositionally biased region" description="Low complexity" evidence="1">
    <location>
        <begin position="378"/>
        <end position="392"/>
    </location>
</feature>
<proteinExistence type="predicted"/>
<evidence type="ECO:0000256" key="1">
    <source>
        <dbReference type="SAM" id="MobiDB-lite"/>
    </source>
</evidence>
<name>A0A914ZC74_9BILA</name>
<protein>
    <submittedName>
        <fullName evidence="3">Uncharacterized protein</fullName>
    </submittedName>
</protein>
<dbReference type="Proteomes" id="UP000887577">
    <property type="component" value="Unplaced"/>
</dbReference>
<dbReference type="AlphaFoldDB" id="A0A914ZC74"/>
<keyword evidence="2" id="KW-1185">Reference proteome</keyword>
<feature type="region of interest" description="Disordered" evidence="1">
    <location>
        <begin position="356"/>
        <end position="398"/>
    </location>
</feature>
<evidence type="ECO:0000313" key="2">
    <source>
        <dbReference type="Proteomes" id="UP000887577"/>
    </source>
</evidence>
<dbReference type="WBParaSite" id="PSU_v2.g7847.t1">
    <property type="protein sequence ID" value="PSU_v2.g7847.t1"/>
    <property type="gene ID" value="PSU_v2.g7847"/>
</dbReference>
<reference evidence="3" key="1">
    <citation type="submission" date="2022-11" db="UniProtKB">
        <authorList>
            <consortium name="WormBaseParasite"/>
        </authorList>
    </citation>
    <scope>IDENTIFICATION</scope>
</reference>
<sequence length="398" mass="44761">MPPALLTLLNLPNAVFENCLDVSSKFSLGEIIYSSKKSPDFYPLPYKVNNIKCINADSFWSSFCKSHRQNAEYALNILNKMSSTYGIEDALNEFKSTVADFQQQLINSGVKYSGTYEDAIADFGLASNTTQDQLHFLLSNRLIQKQLTRQNNFNLQKAKENISDFLKKVRNIDCQLVDEIVKLENFEFIVCFEELDWSSFDLPKNCVIADFCCRNDAQLGQQIPHAWNIQFVTKNPQIPENGNLPLTTVQGRIYLLIDGAENTAENSRENLQRKAEEKSIKLGNVMQITDISAIFKFAEDKASCYIHEPPMEWIDLITTAILTDIKECSAITVSSKNANKQARFKETLANGITAQWGKQAEEAATPLKPRASRKRGLTSTSVPPSPQTSRRSNGSQNS</sequence>
<evidence type="ECO:0000313" key="3">
    <source>
        <dbReference type="WBParaSite" id="PSU_v2.g7847.t1"/>
    </source>
</evidence>
<organism evidence="2 3">
    <name type="scientific">Panagrolaimus superbus</name>
    <dbReference type="NCBI Taxonomy" id="310955"/>
    <lineage>
        <taxon>Eukaryota</taxon>
        <taxon>Metazoa</taxon>
        <taxon>Ecdysozoa</taxon>
        <taxon>Nematoda</taxon>
        <taxon>Chromadorea</taxon>
        <taxon>Rhabditida</taxon>
        <taxon>Tylenchina</taxon>
        <taxon>Panagrolaimomorpha</taxon>
        <taxon>Panagrolaimoidea</taxon>
        <taxon>Panagrolaimidae</taxon>
        <taxon>Panagrolaimus</taxon>
    </lineage>
</organism>
<accession>A0A914ZC74</accession>